<dbReference type="InterPro" id="IPR021796">
    <property type="entry name" value="Tll0287-like_dom"/>
</dbReference>
<dbReference type="EMBL" id="JACTNF010000003">
    <property type="protein sequence ID" value="MBO1073692.1"/>
    <property type="molecule type" value="Genomic_DNA"/>
</dbReference>
<sequence length="290" mass="31966">MGLRMKFNLAMGVTFLAGLVIAGLLSYRLAQRDALREVLQQASVMAGQASVLSDYTAREIAPLLADQSRRQFLPQSVPFWAAHTNFSALQKLFPDYSVRMPALNPTNPASRPTDWQAEIITLFRANPTLPEHISQRPSPVGPILSVSRPIRIEDRACLECHSTPQAAPAAMVDLYGPENGFGWKLGETVGAQIVSVPMRVALERAARTFQTVMLGLCLVFLMMTALLNLLLHWMIIRRVRRISAAANEVSLGNIAAPELPVSGQDEIASLTESFNRMRRSFANAMRLLEG</sequence>
<reference evidence="3 4" key="1">
    <citation type="submission" date="2020-09" db="EMBL/GenBank/DDBJ databases">
        <title>Roseomonas.</title>
        <authorList>
            <person name="Zhu W."/>
        </authorList>
    </citation>
    <scope>NUCLEOTIDE SEQUENCE [LARGE SCALE GENOMIC DNA]</scope>
    <source>
        <strain evidence="3 4">1311</strain>
    </source>
</reference>
<evidence type="ECO:0000256" key="1">
    <source>
        <dbReference type="SAM" id="Phobius"/>
    </source>
</evidence>
<proteinExistence type="predicted"/>
<evidence type="ECO:0000259" key="2">
    <source>
        <dbReference type="PROSITE" id="PS50885"/>
    </source>
</evidence>
<name>A0ABS3K8A6_9PROT</name>
<dbReference type="SUPFAM" id="SSF158472">
    <property type="entry name" value="HAMP domain-like"/>
    <property type="match status" value="1"/>
</dbReference>
<evidence type="ECO:0000313" key="4">
    <source>
        <dbReference type="Proteomes" id="UP001518990"/>
    </source>
</evidence>
<feature type="domain" description="HAMP" evidence="2">
    <location>
        <begin position="233"/>
        <end position="286"/>
    </location>
</feature>
<dbReference type="Gene3D" id="6.10.340.10">
    <property type="match status" value="1"/>
</dbReference>
<gene>
    <name evidence="3" type="ORF">IAI60_03635</name>
</gene>
<keyword evidence="1" id="KW-0472">Membrane</keyword>
<dbReference type="CDD" id="cd06225">
    <property type="entry name" value="HAMP"/>
    <property type="match status" value="1"/>
</dbReference>
<dbReference type="InterPro" id="IPR003660">
    <property type="entry name" value="HAMP_dom"/>
</dbReference>
<dbReference type="Pfam" id="PF11845">
    <property type="entry name" value="Tll0287-like"/>
    <property type="match status" value="1"/>
</dbReference>
<dbReference type="PROSITE" id="PS50885">
    <property type="entry name" value="HAMP"/>
    <property type="match status" value="1"/>
</dbReference>
<dbReference type="Pfam" id="PF00672">
    <property type="entry name" value="HAMP"/>
    <property type="match status" value="1"/>
</dbReference>
<evidence type="ECO:0000313" key="3">
    <source>
        <dbReference type="EMBL" id="MBO1073692.1"/>
    </source>
</evidence>
<protein>
    <submittedName>
        <fullName evidence="3">DUF3365 domain-containing protein</fullName>
    </submittedName>
</protein>
<organism evidence="3 4">
    <name type="scientific">Roseomonas marmotae</name>
    <dbReference type="NCBI Taxonomy" id="2768161"/>
    <lineage>
        <taxon>Bacteria</taxon>
        <taxon>Pseudomonadati</taxon>
        <taxon>Pseudomonadota</taxon>
        <taxon>Alphaproteobacteria</taxon>
        <taxon>Acetobacterales</taxon>
        <taxon>Roseomonadaceae</taxon>
        <taxon>Roseomonas</taxon>
    </lineage>
</organism>
<comment type="caution">
    <text evidence="3">The sequence shown here is derived from an EMBL/GenBank/DDBJ whole genome shotgun (WGS) entry which is preliminary data.</text>
</comment>
<keyword evidence="4" id="KW-1185">Reference proteome</keyword>
<feature type="transmembrane region" description="Helical" evidence="1">
    <location>
        <begin position="212"/>
        <end position="231"/>
    </location>
</feature>
<accession>A0ABS3K8A6</accession>
<keyword evidence="1" id="KW-0812">Transmembrane</keyword>
<dbReference type="Proteomes" id="UP001518990">
    <property type="component" value="Unassembled WGS sequence"/>
</dbReference>
<dbReference type="RefSeq" id="WP_207445290.1">
    <property type="nucleotide sequence ID" value="NZ_CP061091.1"/>
</dbReference>
<keyword evidence="1" id="KW-1133">Transmembrane helix</keyword>
<dbReference type="SMART" id="SM00304">
    <property type="entry name" value="HAMP"/>
    <property type="match status" value="1"/>
</dbReference>